<protein>
    <submittedName>
        <fullName evidence="1">Uncharacterized protein</fullName>
    </submittedName>
</protein>
<evidence type="ECO:0000313" key="2">
    <source>
        <dbReference type="Proteomes" id="UP000735302"/>
    </source>
</evidence>
<name>A0AAV4A146_9GAST</name>
<dbReference type="Proteomes" id="UP000735302">
    <property type="component" value="Unassembled WGS sequence"/>
</dbReference>
<comment type="caution">
    <text evidence="1">The sequence shown here is derived from an EMBL/GenBank/DDBJ whole genome shotgun (WGS) entry which is preliminary data.</text>
</comment>
<organism evidence="1 2">
    <name type="scientific">Plakobranchus ocellatus</name>
    <dbReference type="NCBI Taxonomy" id="259542"/>
    <lineage>
        <taxon>Eukaryota</taxon>
        <taxon>Metazoa</taxon>
        <taxon>Spiralia</taxon>
        <taxon>Lophotrochozoa</taxon>
        <taxon>Mollusca</taxon>
        <taxon>Gastropoda</taxon>
        <taxon>Heterobranchia</taxon>
        <taxon>Euthyneura</taxon>
        <taxon>Panpulmonata</taxon>
        <taxon>Sacoglossa</taxon>
        <taxon>Placobranchoidea</taxon>
        <taxon>Plakobranchidae</taxon>
        <taxon>Plakobranchus</taxon>
    </lineage>
</organism>
<dbReference type="AlphaFoldDB" id="A0AAV4A146"/>
<proteinExistence type="predicted"/>
<dbReference type="EMBL" id="BLXT01003068">
    <property type="protein sequence ID" value="GFO00309.1"/>
    <property type="molecule type" value="Genomic_DNA"/>
</dbReference>
<accession>A0AAV4A146</accession>
<gene>
    <name evidence="1" type="ORF">PoB_002681400</name>
</gene>
<keyword evidence="2" id="KW-1185">Reference proteome</keyword>
<sequence length="114" mass="12749">MKQFPPNASSKNIFCSFQHFGHGFEIKHNTCASVGQGKSSFFRWSDAPEKGKSLFSRWSDAQDMASPYFPDGLMLQKRASPYFPYGLMPQATNAILLHLNSNTDKPVSLALNCQ</sequence>
<reference evidence="1 2" key="1">
    <citation type="journal article" date="2021" name="Elife">
        <title>Chloroplast acquisition without the gene transfer in kleptoplastic sea slugs, Plakobranchus ocellatus.</title>
        <authorList>
            <person name="Maeda T."/>
            <person name="Takahashi S."/>
            <person name="Yoshida T."/>
            <person name="Shimamura S."/>
            <person name="Takaki Y."/>
            <person name="Nagai Y."/>
            <person name="Toyoda A."/>
            <person name="Suzuki Y."/>
            <person name="Arimoto A."/>
            <person name="Ishii H."/>
            <person name="Satoh N."/>
            <person name="Nishiyama T."/>
            <person name="Hasebe M."/>
            <person name="Maruyama T."/>
            <person name="Minagawa J."/>
            <person name="Obokata J."/>
            <person name="Shigenobu S."/>
        </authorList>
    </citation>
    <scope>NUCLEOTIDE SEQUENCE [LARGE SCALE GENOMIC DNA]</scope>
</reference>
<evidence type="ECO:0000313" key="1">
    <source>
        <dbReference type="EMBL" id="GFO00309.1"/>
    </source>
</evidence>